<dbReference type="InterPro" id="IPR041588">
    <property type="entry name" value="Integrase_H2C2"/>
</dbReference>
<proteinExistence type="predicted"/>
<feature type="domain" description="Integrase catalytic" evidence="1">
    <location>
        <begin position="611"/>
        <end position="725"/>
    </location>
</feature>
<dbReference type="GO" id="GO:0003964">
    <property type="term" value="F:RNA-directed DNA polymerase activity"/>
    <property type="evidence" value="ECO:0007669"/>
    <property type="project" value="UniProtKB-KW"/>
</dbReference>
<keyword evidence="3" id="KW-1185">Reference proteome</keyword>
<dbReference type="InterPro" id="IPR001584">
    <property type="entry name" value="Integrase_cat-core"/>
</dbReference>
<gene>
    <name evidence="2" type="ORF">Tco_1070143</name>
</gene>
<keyword evidence="2" id="KW-0808">Transferase</keyword>
<dbReference type="Proteomes" id="UP001151760">
    <property type="component" value="Unassembled WGS sequence"/>
</dbReference>
<dbReference type="InterPro" id="IPR036397">
    <property type="entry name" value="RNaseH_sf"/>
</dbReference>
<evidence type="ECO:0000313" key="2">
    <source>
        <dbReference type="EMBL" id="GJT88426.1"/>
    </source>
</evidence>
<organism evidence="2 3">
    <name type="scientific">Tanacetum coccineum</name>
    <dbReference type="NCBI Taxonomy" id="301880"/>
    <lineage>
        <taxon>Eukaryota</taxon>
        <taxon>Viridiplantae</taxon>
        <taxon>Streptophyta</taxon>
        <taxon>Embryophyta</taxon>
        <taxon>Tracheophyta</taxon>
        <taxon>Spermatophyta</taxon>
        <taxon>Magnoliopsida</taxon>
        <taxon>eudicotyledons</taxon>
        <taxon>Gunneridae</taxon>
        <taxon>Pentapetalae</taxon>
        <taxon>asterids</taxon>
        <taxon>campanulids</taxon>
        <taxon>Asterales</taxon>
        <taxon>Asteraceae</taxon>
        <taxon>Asteroideae</taxon>
        <taxon>Anthemideae</taxon>
        <taxon>Anthemidinae</taxon>
        <taxon>Tanacetum</taxon>
    </lineage>
</organism>
<dbReference type="PANTHER" id="PTHR45835:SF99">
    <property type="entry name" value="CHROMO DOMAIN-CONTAINING PROTEIN-RELATED"/>
    <property type="match status" value="1"/>
</dbReference>
<dbReference type="Gene3D" id="1.10.340.70">
    <property type="match status" value="1"/>
</dbReference>
<evidence type="ECO:0000313" key="3">
    <source>
        <dbReference type="Proteomes" id="UP001151760"/>
    </source>
</evidence>
<sequence length="725" mass="83553">MADKGKKSSMETFVPNDKADYYYGITSITVNGKNAYELKGKFLDDLHNNAFSGTNGKDAVEHIEYYLKIIDPIRLPNVDYDKLRIVFSQSHWMEKMGGDEIEVSDDESSDLEEYWSDKEETAENFKIETNVFDYETPLCLAFNEFNYLLKVDSDLLTKDIMGHGLTMEYGRNRNKSSILASLSTIKLDVRNGQPVVGERMVIVMEEICPVLTILETRSITKTLNGISGSIDDVARLFVNVSMLYSMTGIRKWELLVCDQHILIRASRLKKVMADKGKKSSMETFAPNDKADYYSEITSITVNGKNVYELKGNFLDDLHNNAFSGTNGKDASDKEETIEIFKIETYAFEYETPLCLAFNEFNYLLKIYSDLLTNDIISWREDGYCNGGNLPGAYHIGNSLHYQDLEWYEALEDSELKDEALRNKVIMEGLISDDESSNDLIMEYLVNISKRHAFWSLNEDILKITILETNTPYPSRKIRRIRACTHQRPQRKEDQYAAKILEAQGEASKDLKAPTEWLRGLETHFERRDDGGIYFFDRIWIPSVGGVRKLIMDEAHTTRYLVHSGADKMYYDLRDLYWWHGMKRDIADYVSKCLTCSNIKAEHQKPSGLLQHLEIPKWKWEKITMDLVIKLPKSSSGYDAIWVIVDRLTKSAHFLPIREDYKTEKLTKFYINEIVARHGVPVLIISDRDGRFASHIWQALQKALGTRLDMSMAYHPQTDGQSERTI</sequence>
<dbReference type="Pfam" id="PF17921">
    <property type="entry name" value="Integrase_H2C2"/>
    <property type="match status" value="1"/>
</dbReference>
<keyword evidence="2" id="KW-0695">RNA-directed DNA polymerase</keyword>
<reference evidence="2" key="1">
    <citation type="journal article" date="2022" name="Int. J. Mol. Sci.">
        <title>Draft Genome of Tanacetum Coccineum: Genomic Comparison of Closely Related Tanacetum-Family Plants.</title>
        <authorList>
            <person name="Yamashiro T."/>
            <person name="Shiraishi A."/>
            <person name="Nakayama K."/>
            <person name="Satake H."/>
        </authorList>
    </citation>
    <scope>NUCLEOTIDE SEQUENCE</scope>
</reference>
<dbReference type="PANTHER" id="PTHR45835">
    <property type="entry name" value="YALI0A06105P"/>
    <property type="match status" value="1"/>
</dbReference>
<protein>
    <submittedName>
        <fullName evidence="2">Reverse transcriptase domain-containing protein</fullName>
    </submittedName>
</protein>
<dbReference type="PROSITE" id="PS50994">
    <property type="entry name" value="INTEGRASE"/>
    <property type="match status" value="1"/>
</dbReference>
<evidence type="ECO:0000259" key="1">
    <source>
        <dbReference type="PROSITE" id="PS50994"/>
    </source>
</evidence>
<dbReference type="EMBL" id="BQNB010019730">
    <property type="protein sequence ID" value="GJT88426.1"/>
    <property type="molecule type" value="Genomic_DNA"/>
</dbReference>
<dbReference type="InterPro" id="IPR012337">
    <property type="entry name" value="RNaseH-like_sf"/>
</dbReference>
<name>A0ABQ5HKP1_9ASTR</name>
<keyword evidence="2" id="KW-0548">Nucleotidyltransferase</keyword>
<dbReference type="SUPFAM" id="SSF53098">
    <property type="entry name" value="Ribonuclease H-like"/>
    <property type="match status" value="1"/>
</dbReference>
<accession>A0ABQ5HKP1</accession>
<dbReference type="Gene3D" id="3.30.420.10">
    <property type="entry name" value="Ribonuclease H-like superfamily/Ribonuclease H"/>
    <property type="match status" value="1"/>
</dbReference>
<comment type="caution">
    <text evidence="2">The sequence shown here is derived from an EMBL/GenBank/DDBJ whole genome shotgun (WGS) entry which is preliminary data.</text>
</comment>
<reference evidence="2" key="2">
    <citation type="submission" date="2022-01" db="EMBL/GenBank/DDBJ databases">
        <authorList>
            <person name="Yamashiro T."/>
            <person name="Shiraishi A."/>
            <person name="Satake H."/>
            <person name="Nakayama K."/>
        </authorList>
    </citation>
    <scope>NUCLEOTIDE SEQUENCE</scope>
</reference>